<reference evidence="1 3" key="2">
    <citation type="journal article" date="2013" name="Nature">
        <title>Insights into bilaterian evolution from three spiralian genomes.</title>
        <authorList>
            <person name="Simakov O."/>
            <person name="Marletaz F."/>
            <person name="Cho S.J."/>
            <person name="Edsinger-Gonzales E."/>
            <person name="Havlak P."/>
            <person name="Hellsten U."/>
            <person name="Kuo D.H."/>
            <person name="Larsson T."/>
            <person name="Lv J."/>
            <person name="Arendt D."/>
            <person name="Savage R."/>
            <person name="Osoegawa K."/>
            <person name="de Jong P."/>
            <person name="Grimwood J."/>
            <person name="Chapman J.A."/>
            <person name="Shapiro H."/>
            <person name="Aerts A."/>
            <person name="Otillar R.P."/>
            <person name="Terry A.Y."/>
            <person name="Boore J.L."/>
            <person name="Grigoriev I.V."/>
            <person name="Lindberg D.R."/>
            <person name="Seaver E.C."/>
            <person name="Weisblat D.A."/>
            <person name="Putnam N.H."/>
            <person name="Rokhsar D.S."/>
        </authorList>
    </citation>
    <scope>NUCLEOTIDE SEQUENCE</scope>
    <source>
        <strain evidence="1 3">I ESC-2004</strain>
    </source>
</reference>
<name>R7TTI2_CAPTE</name>
<dbReference type="EMBL" id="AMQN01000274">
    <property type="status" value="NOT_ANNOTATED_CDS"/>
    <property type="molecule type" value="Genomic_DNA"/>
</dbReference>
<dbReference type="HOGENOM" id="CLU_1397559_0_0_1"/>
<reference evidence="2" key="3">
    <citation type="submission" date="2015-06" db="UniProtKB">
        <authorList>
            <consortium name="EnsemblMetazoa"/>
        </authorList>
    </citation>
    <scope>IDENTIFICATION</scope>
</reference>
<dbReference type="AlphaFoldDB" id="R7TTI2"/>
<sequence>MDTEAVVGYLRSLGNYPNIDLRIECTDESVANMSSFPGAIQRGIQGSFFDQLCGRSIDEQQHSLDTIQRRSKRFPVHCTGTGFGILDIQQIKIVGERPEGVHFVQMFAAIAKCQMLNNLKISMPLKLEMTSYTKPMRRGLPHRKVDHLYPLPQATQRNQADRCAQISVNLHESIPFIQILGGPLRLRKIQRPEDG</sequence>
<dbReference type="Proteomes" id="UP000014760">
    <property type="component" value="Unassembled WGS sequence"/>
</dbReference>
<proteinExistence type="predicted"/>
<reference evidence="3" key="1">
    <citation type="submission" date="2012-12" db="EMBL/GenBank/DDBJ databases">
        <authorList>
            <person name="Hellsten U."/>
            <person name="Grimwood J."/>
            <person name="Chapman J.A."/>
            <person name="Shapiro H."/>
            <person name="Aerts A."/>
            <person name="Otillar R.P."/>
            <person name="Terry A.Y."/>
            <person name="Boore J.L."/>
            <person name="Simakov O."/>
            <person name="Marletaz F."/>
            <person name="Cho S.-J."/>
            <person name="Edsinger-Gonzales E."/>
            <person name="Havlak P."/>
            <person name="Kuo D.-H."/>
            <person name="Larsson T."/>
            <person name="Lv J."/>
            <person name="Arendt D."/>
            <person name="Savage R."/>
            <person name="Osoegawa K."/>
            <person name="de Jong P."/>
            <person name="Lindberg D.R."/>
            <person name="Seaver E.C."/>
            <person name="Weisblat D.A."/>
            <person name="Putnam N.H."/>
            <person name="Grigoriev I.V."/>
            <person name="Rokhsar D.S."/>
        </authorList>
    </citation>
    <scope>NUCLEOTIDE SEQUENCE</scope>
    <source>
        <strain evidence="3">I ESC-2004</strain>
    </source>
</reference>
<protein>
    <submittedName>
        <fullName evidence="1 2">Uncharacterized protein</fullName>
    </submittedName>
</protein>
<evidence type="ECO:0000313" key="2">
    <source>
        <dbReference type="EnsemblMetazoa" id="CapteP203288"/>
    </source>
</evidence>
<organism evidence="1">
    <name type="scientific">Capitella teleta</name>
    <name type="common">Polychaete worm</name>
    <dbReference type="NCBI Taxonomy" id="283909"/>
    <lineage>
        <taxon>Eukaryota</taxon>
        <taxon>Metazoa</taxon>
        <taxon>Spiralia</taxon>
        <taxon>Lophotrochozoa</taxon>
        <taxon>Annelida</taxon>
        <taxon>Polychaeta</taxon>
        <taxon>Sedentaria</taxon>
        <taxon>Scolecida</taxon>
        <taxon>Capitellidae</taxon>
        <taxon>Capitella</taxon>
    </lineage>
</organism>
<accession>R7TTI2</accession>
<evidence type="ECO:0000313" key="1">
    <source>
        <dbReference type="EMBL" id="ELT96917.1"/>
    </source>
</evidence>
<gene>
    <name evidence="1" type="ORF">CAPTEDRAFT_203288</name>
</gene>
<dbReference type="EnsemblMetazoa" id="CapteT203288">
    <property type="protein sequence ID" value="CapteP203288"/>
    <property type="gene ID" value="CapteG203288"/>
</dbReference>
<evidence type="ECO:0000313" key="3">
    <source>
        <dbReference type="Proteomes" id="UP000014760"/>
    </source>
</evidence>
<keyword evidence="3" id="KW-1185">Reference proteome</keyword>
<dbReference type="EMBL" id="KB308724">
    <property type="protein sequence ID" value="ELT96917.1"/>
    <property type="molecule type" value="Genomic_DNA"/>
</dbReference>